<dbReference type="Proteomes" id="UP001163603">
    <property type="component" value="Chromosome 1"/>
</dbReference>
<evidence type="ECO:0000313" key="1">
    <source>
        <dbReference type="EMBL" id="KAJ0052754.1"/>
    </source>
</evidence>
<gene>
    <name evidence="1" type="ORF">Pint_00429</name>
</gene>
<reference evidence="2" key="1">
    <citation type="journal article" date="2023" name="G3 (Bethesda)">
        <title>Genome assembly and association tests identify interacting loci associated with vigor, precocity, and sex in interspecific pistachio rootstocks.</title>
        <authorList>
            <person name="Palmer W."/>
            <person name="Jacygrad E."/>
            <person name="Sagayaradj S."/>
            <person name="Cavanaugh K."/>
            <person name="Han R."/>
            <person name="Bertier L."/>
            <person name="Beede B."/>
            <person name="Kafkas S."/>
            <person name="Golino D."/>
            <person name="Preece J."/>
            <person name="Michelmore R."/>
        </authorList>
    </citation>
    <scope>NUCLEOTIDE SEQUENCE [LARGE SCALE GENOMIC DNA]</scope>
</reference>
<comment type="caution">
    <text evidence="1">The sequence shown here is derived from an EMBL/GenBank/DDBJ whole genome shotgun (WGS) entry which is preliminary data.</text>
</comment>
<accession>A0ACC0ZKQ1</accession>
<evidence type="ECO:0000313" key="2">
    <source>
        <dbReference type="Proteomes" id="UP001163603"/>
    </source>
</evidence>
<organism evidence="1 2">
    <name type="scientific">Pistacia integerrima</name>
    <dbReference type="NCBI Taxonomy" id="434235"/>
    <lineage>
        <taxon>Eukaryota</taxon>
        <taxon>Viridiplantae</taxon>
        <taxon>Streptophyta</taxon>
        <taxon>Embryophyta</taxon>
        <taxon>Tracheophyta</taxon>
        <taxon>Spermatophyta</taxon>
        <taxon>Magnoliopsida</taxon>
        <taxon>eudicotyledons</taxon>
        <taxon>Gunneridae</taxon>
        <taxon>Pentapetalae</taxon>
        <taxon>rosids</taxon>
        <taxon>malvids</taxon>
        <taxon>Sapindales</taxon>
        <taxon>Anacardiaceae</taxon>
        <taxon>Pistacia</taxon>
    </lineage>
</organism>
<protein>
    <submittedName>
        <fullName evidence="1">Uncharacterized protein</fullName>
    </submittedName>
</protein>
<sequence>MDISSIHLNQSLSSYAPCFAINASSFSHKQSLLTSCRVSFGLRRPNDCNSCRFKSSCRNLVMAREKGEKTEEHPLIDDSVDAEDESKVVRRPLKLPERDFNGTPYVPVYVMLPLGVIDMNCELVDPDSLVEQLRILKSVNVDGVMVDCWWGIVEAHTPQVYNWSGYKKLFQIVHELELKLQVVMSFHECGGNIGDDVHIPLPQWVMEIGQSNPDIYFTDREGRRNFECLTWGVDKERVLRGRTAVEVYFDYMRSFRVECDVFFKDGVISEIEVGLGPCGELRYPSYPAKHGWRYPGIGEFQCYDKYLMKSLSNAAEARGHSFWARGPDNAGSYNSSPHETGFFRDGGDYDSYYGRFFLNWYSQVLADHGDRVLALANLAFEGTNIAAKLSGIHWWYKTASHAAELTAGFYNPSNRDGYASIAAMLKKYGVALNFTCVELRTLDQHEDFPEALADPEGLVWQVSADISIMMVLNAAWDVSILVASENALPCYDREGYNKILENAKPRNDPDGRHLSAFTYLRLSSLLMERHNFLEFKRFVKRMHGQSVPDLQVFPNEKHPKFKEIDGQVAAD</sequence>
<dbReference type="EMBL" id="CM047736">
    <property type="protein sequence ID" value="KAJ0052754.1"/>
    <property type="molecule type" value="Genomic_DNA"/>
</dbReference>
<proteinExistence type="predicted"/>
<keyword evidence="2" id="KW-1185">Reference proteome</keyword>
<name>A0ACC0ZKQ1_9ROSI</name>